<evidence type="ECO:0000313" key="5">
    <source>
        <dbReference type="EMBL" id="PNH30858.1"/>
    </source>
</evidence>
<feature type="region of interest" description="Disordered" evidence="4">
    <location>
        <begin position="290"/>
        <end position="329"/>
    </location>
</feature>
<evidence type="ECO:0000313" key="6">
    <source>
        <dbReference type="Proteomes" id="UP000236305"/>
    </source>
</evidence>
<comment type="similarity">
    <text evidence="1">Belongs to the glycosyltransferase 34 family.</text>
</comment>
<name>A0AA44WKA9_VERDA</name>
<proteinExistence type="inferred from homology"/>
<dbReference type="SUPFAM" id="SSF53448">
    <property type="entry name" value="Nucleotide-diphospho-sugar transferases"/>
    <property type="match status" value="1"/>
</dbReference>
<comment type="caution">
    <text evidence="5">The sequence shown here is derived from an EMBL/GenBank/DDBJ whole genome shotgun (WGS) entry which is preliminary data.</text>
</comment>
<evidence type="ECO:0000256" key="4">
    <source>
        <dbReference type="SAM" id="MobiDB-lite"/>
    </source>
</evidence>
<sequence>MHGYHHYIATNQAVGDLIENEADRRPQGAWTKPAYLLSLIVAELEKPEDERLEWIFWFDADTVVVNPSTPLEVFLPPKSDEDLASVHLLIAANWDGLNSGAFALRVHPWSVSLLSAVLAYPIYMSGRIGKDRFRDQSAFQYLLQDDKSPLANSYTKGKEHWATVPMRWFNALPVNNAFSKNGQGWLFGKKMEGALFDNGTTEIYDDGNGGKIQPWKIMQGDMIVHFAGTTAGGTRDSWMGPWLDRVEALLPEWNNVTTQHRLRDETDKFWSETSARISSEKAIADAKMKLDAEKKAAADKAAEAKKAEEERKKAEEEKKKADEEKQSMD</sequence>
<dbReference type="PANTHER" id="PTHR31306:SF8">
    <property type="entry name" value="GLYCOSYLTRANSFERASE FAMILY 34 PROTEIN"/>
    <property type="match status" value="1"/>
</dbReference>
<dbReference type="FunFam" id="3.90.550.10:FF:000237">
    <property type="entry name" value="WGS project CABT00000000 data, contig 2.1"/>
    <property type="match status" value="1"/>
</dbReference>
<evidence type="ECO:0008006" key="7">
    <source>
        <dbReference type="Google" id="ProtNLM"/>
    </source>
</evidence>
<dbReference type="PANTHER" id="PTHR31306">
    <property type="entry name" value="ALPHA-1,6-MANNOSYLTRANSFERASE MNN11-RELATED"/>
    <property type="match status" value="1"/>
</dbReference>
<dbReference type="GO" id="GO:0006487">
    <property type="term" value="P:protein N-linked glycosylation"/>
    <property type="evidence" value="ECO:0007669"/>
    <property type="project" value="TreeGrafter"/>
</dbReference>
<dbReference type="InterPro" id="IPR008630">
    <property type="entry name" value="Glyco_trans_34"/>
</dbReference>
<evidence type="ECO:0000256" key="3">
    <source>
        <dbReference type="ARBA" id="ARBA00022679"/>
    </source>
</evidence>
<dbReference type="InterPro" id="IPR029044">
    <property type="entry name" value="Nucleotide-diphossugar_trans"/>
</dbReference>
<accession>A0AA44WKA9</accession>
<dbReference type="GO" id="GO:0016757">
    <property type="term" value="F:glycosyltransferase activity"/>
    <property type="evidence" value="ECO:0007669"/>
    <property type="project" value="UniProtKB-KW"/>
</dbReference>
<protein>
    <recommendedName>
        <fullName evidence="7">Galactosyl transferase GMA12/MNN10 family protein</fullName>
    </recommendedName>
</protein>
<keyword evidence="2" id="KW-0328">Glycosyltransferase</keyword>
<dbReference type="Proteomes" id="UP000236305">
    <property type="component" value="Unassembled WGS sequence"/>
</dbReference>
<dbReference type="Gene3D" id="3.90.550.10">
    <property type="entry name" value="Spore Coat Polysaccharide Biosynthesis Protein SpsA, Chain A"/>
    <property type="match status" value="1"/>
</dbReference>
<organism evidence="5 6">
    <name type="scientific">Verticillium dahliae</name>
    <name type="common">Verticillium wilt</name>
    <dbReference type="NCBI Taxonomy" id="27337"/>
    <lineage>
        <taxon>Eukaryota</taxon>
        <taxon>Fungi</taxon>
        <taxon>Dikarya</taxon>
        <taxon>Ascomycota</taxon>
        <taxon>Pezizomycotina</taxon>
        <taxon>Sordariomycetes</taxon>
        <taxon>Hypocreomycetidae</taxon>
        <taxon>Glomerellales</taxon>
        <taxon>Plectosphaerellaceae</taxon>
        <taxon>Verticillium</taxon>
    </lineage>
</organism>
<dbReference type="EMBL" id="MPSH01000019">
    <property type="protein sequence ID" value="PNH30858.1"/>
    <property type="molecule type" value="Genomic_DNA"/>
</dbReference>
<evidence type="ECO:0000256" key="1">
    <source>
        <dbReference type="ARBA" id="ARBA00005664"/>
    </source>
</evidence>
<dbReference type="GO" id="GO:0000139">
    <property type="term" value="C:Golgi membrane"/>
    <property type="evidence" value="ECO:0007669"/>
    <property type="project" value="TreeGrafter"/>
</dbReference>
<evidence type="ECO:0000256" key="2">
    <source>
        <dbReference type="ARBA" id="ARBA00022676"/>
    </source>
</evidence>
<gene>
    <name evidence="5" type="ORF">BJF96_g5864</name>
</gene>
<reference evidence="5 6" key="1">
    <citation type="submission" date="2017-12" db="EMBL/GenBank/DDBJ databases">
        <title>Comparative genomics yields insights into virulence evolution of Verticillium dahliae.</title>
        <authorList>
            <person name="Fan R."/>
            <person name="Armitage A.D."/>
            <person name="Cascant-Lopez E."/>
            <person name="Sobczyk M."/>
            <person name="Cockerton H.M."/>
            <person name="Harrison R.J."/>
        </authorList>
    </citation>
    <scope>NUCLEOTIDE SEQUENCE [LARGE SCALE GENOMIC DNA]</scope>
    <source>
        <strain evidence="5 6">12008</strain>
    </source>
</reference>
<keyword evidence="3" id="KW-0808">Transferase</keyword>
<dbReference type="Pfam" id="PF05637">
    <property type="entry name" value="Glyco_transf_34"/>
    <property type="match status" value="1"/>
</dbReference>
<dbReference type="AlphaFoldDB" id="A0AA44WKA9"/>
<dbReference type="OMA" id="WKVMQGD"/>